<sequence length="207" mass="23366">MKRFLFSTTLIFSLHLITPGFAQKPGLPYNRFTGEITQTQVVKTDQSRDKAFSAIKAWISKTYPNYREVVRAEDMSSGRIIIQDREPINSNRFKSFSYRVTIDVKDGHYTCTINNVKTLSLGSAAYASADMDFSNMGMYGQDIDDISRQISITKNKKALAKLYKNRSVLKSLLSDYDKSHYKMSAQFNMIQTGLLEAVSGTSSLAAY</sequence>
<organism evidence="3 4">
    <name type="scientific">Dyadobacter fanqingshengii</name>
    <dbReference type="NCBI Taxonomy" id="2906443"/>
    <lineage>
        <taxon>Bacteria</taxon>
        <taxon>Pseudomonadati</taxon>
        <taxon>Bacteroidota</taxon>
        <taxon>Cytophagia</taxon>
        <taxon>Cytophagales</taxon>
        <taxon>Spirosomataceae</taxon>
        <taxon>Dyadobacter</taxon>
    </lineage>
</organism>
<protein>
    <submittedName>
        <fullName evidence="3">DUF4468 domain-containing protein</fullName>
    </submittedName>
</protein>
<dbReference type="AlphaFoldDB" id="A0A9X1TAB6"/>
<evidence type="ECO:0000256" key="1">
    <source>
        <dbReference type="SAM" id="SignalP"/>
    </source>
</evidence>
<name>A0A9X1TAB6_9BACT</name>
<comment type="caution">
    <text evidence="3">The sequence shown here is derived from an EMBL/GenBank/DDBJ whole genome shotgun (WGS) entry which is preliminary data.</text>
</comment>
<evidence type="ECO:0000313" key="4">
    <source>
        <dbReference type="Proteomes" id="UP001139700"/>
    </source>
</evidence>
<proteinExistence type="predicted"/>
<accession>A0A9X1TAB6</accession>
<feature type="chain" id="PRO_5040937471" evidence="1">
    <location>
        <begin position="23"/>
        <end position="207"/>
    </location>
</feature>
<keyword evidence="4" id="KW-1185">Reference proteome</keyword>
<dbReference type="EMBL" id="JAJTTA010000002">
    <property type="protein sequence ID" value="MCF0041283.1"/>
    <property type="molecule type" value="Genomic_DNA"/>
</dbReference>
<feature type="signal peptide" evidence="1">
    <location>
        <begin position="1"/>
        <end position="22"/>
    </location>
</feature>
<keyword evidence="1" id="KW-0732">Signal</keyword>
<dbReference type="RefSeq" id="WP_234613883.1">
    <property type="nucleotide sequence ID" value="NZ_CP098806.1"/>
</dbReference>
<dbReference type="Proteomes" id="UP001139700">
    <property type="component" value="Unassembled WGS sequence"/>
</dbReference>
<feature type="domain" description="DUF4468" evidence="2">
    <location>
        <begin position="44"/>
        <end position="117"/>
    </location>
</feature>
<evidence type="ECO:0000313" key="3">
    <source>
        <dbReference type="EMBL" id="MCF0041283.1"/>
    </source>
</evidence>
<reference evidence="3" key="1">
    <citation type="submission" date="2021-12" db="EMBL/GenBank/DDBJ databases">
        <title>Novel species in genus Dyadobacter.</title>
        <authorList>
            <person name="Ma C."/>
        </authorList>
    </citation>
    <scope>NUCLEOTIDE SEQUENCE</scope>
    <source>
        <strain evidence="3">CY399</strain>
    </source>
</reference>
<gene>
    <name evidence="3" type="ORF">LXM24_14365</name>
</gene>
<dbReference type="Pfam" id="PF14730">
    <property type="entry name" value="DUF4468"/>
    <property type="match status" value="1"/>
</dbReference>
<dbReference type="InterPro" id="IPR027823">
    <property type="entry name" value="DUF4468"/>
</dbReference>
<evidence type="ECO:0000259" key="2">
    <source>
        <dbReference type="Pfam" id="PF14730"/>
    </source>
</evidence>
<dbReference type="Gene3D" id="3.30.530.80">
    <property type="match status" value="1"/>
</dbReference>